<evidence type="ECO:0000256" key="2">
    <source>
        <dbReference type="ARBA" id="ARBA00022490"/>
    </source>
</evidence>
<dbReference type="InterPro" id="IPR010998">
    <property type="entry name" value="Integrase_recombinase_N"/>
</dbReference>
<dbReference type="Proteomes" id="UP000323337">
    <property type="component" value="Unassembled WGS sequence"/>
</dbReference>
<evidence type="ECO:0000256" key="8">
    <source>
        <dbReference type="ARBA" id="ARBA00023306"/>
    </source>
</evidence>
<dbReference type="GO" id="GO:0051301">
    <property type="term" value="P:cell division"/>
    <property type="evidence" value="ECO:0007669"/>
    <property type="project" value="UniProtKB-KW"/>
</dbReference>
<proteinExistence type="inferred from homology"/>
<organism evidence="12 13">
    <name type="scientific">Flexistipes sinusarabici</name>
    <dbReference type="NCBI Taxonomy" id="2352"/>
    <lineage>
        <taxon>Bacteria</taxon>
        <taxon>Pseudomonadati</taxon>
        <taxon>Deferribacterota</taxon>
        <taxon>Deferribacteres</taxon>
        <taxon>Deferribacterales</taxon>
        <taxon>Flexistipitaceae</taxon>
        <taxon>Flexistipes</taxon>
    </lineage>
</organism>
<evidence type="ECO:0000256" key="7">
    <source>
        <dbReference type="ARBA" id="ARBA00023172"/>
    </source>
</evidence>
<dbReference type="Pfam" id="PF00589">
    <property type="entry name" value="Phage_integrase"/>
    <property type="match status" value="1"/>
</dbReference>
<dbReference type="RefSeq" id="WP_303701868.1">
    <property type="nucleotide sequence ID" value="NZ_VSIV01000307.1"/>
</dbReference>
<dbReference type="InterPro" id="IPR023009">
    <property type="entry name" value="Tyrosine_recombinase_XerC/XerD"/>
</dbReference>
<evidence type="ECO:0000313" key="12">
    <source>
        <dbReference type="EMBL" id="TYB32610.1"/>
    </source>
</evidence>
<evidence type="ECO:0000259" key="10">
    <source>
        <dbReference type="PROSITE" id="PS51898"/>
    </source>
</evidence>
<evidence type="ECO:0000256" key="5">
    <source>
        <dbReference type="ARBA" id="ARBA00022908"/>
    </source>
</evidence>
<evidence type="ECO:0000313" key="13">
    <source>
        <dbReference type="Proteomes" id="UP000323337"/>
    </source>
</evidence>
<dbReference type="EMBL" id="VSIV01000307">
    <property type="protein sequence ID" value="TYB32610.1"/>
    <property type="molecule type" value="Genomic_DNA"/>
</dbReference>
<feature type="active site" evidence="9">
    <location>
        <position position="145"/>
    </location>
</feature>
<sequence>MNNLSRILLNYKNYLRTELGFSENTIKAYMHDVQSFFEWSGKYYDKIDMVDVVFYMSYLRENTFAVDTILRKLSGLSSFYDFLLQEKLVSNNPLNAVQKPGRWDKIPKFLNFEEIDKLLDAPDINAPFGLRDKVLIETLYSTGVRVSELTDIMVSDMDLKRGIIKVTGKGSKQRFVPLYSSLIDLINRYLEVRRFSFVKDRDNGYLFLNKNGGKLSRVSCWNIIKKYCTAAGIKGDFSPHTLRHSFATHLLTNGADLRTIQLFLGHADISTTEIYTHVTDDKKRNVLLDNHPRFRDRK</sequence>
<dbReference type="GO" id="GO:0005737">
    <property type="term" value="C:cytoplasm"/>
    <property type="evidence" value="ECO:0007669"/>
    <property type="project" value="UniProtKB-SubCell"/>
</dbReference>
<evidence type="ECO:0000256" key="4">
    <source>
        <dbReference type="ARBA" id="ARBA00022829"/>
    </source>
</evidence>
<feature type="active site" description="O-(3'-phospho-DNA)-tyrosine intermediate" evidence="9">
    <location>
        <position position="275"/>
    </location>
</feature>
<dbReference type="InterPro" id="IPR013762">
    <property type="entry name" value="Integrase-like_cat_sf"/>
</dbReference>
<dbReference type="Gene3D" id="1.10.443.10">
    <property type="entry name" value="Intergrase catalytic core"/>
    <property type="match status" value="1"/>
</dbReference>
<name>A0A5D0MMD2_FLESI</name>
<dbReference type="PANTHER" id="PTHR30349:SF81">
    <property type="entry name" value="TYROSINE RECOMBINASE XERC"/>
    <property type="match status" value="1"/>
</dbReference>
<reference evidence="12 13" key="1">
    <citation type="submission" date="2019-08" db="EMBL/GenBank/DDBJ databases">
        <title>Genomic characterization of a novel candidate phylum (ARYD3) from a high temperature, high salinity tertiary oil reservoir in north central Oklahoma, USA.</title>
        <authorList>
            <person name="Youssef N.H."/>
            <person name="Yadav A."/>
            <person name="Elshahed M.S."/>
        </authorList>
    </citation>
    <scope>NUCLEOTIDE SEQUENCE [LARGE SCALE GENOMIC DNA]</scope>
    <source>
        <strain evidence="12">ARYD1</strain>
    </source>
</reference>
<evidence type="ECO:0000256" key="1">
    <source>
        <dbReference type="ARBA" id="ARBA00004496"/>
    </source>
</evidence>
<dbReference type="InterPro" id="IPR002104">
    <property type="entry name" value="Integrase_catalytic"/>
</dbReference>
<keyword evidence="4 9" id="KW-0159">Chromosome partition</keyword>
<evidence type="ECO:0000256" key="3">
    <source>
        <dbReference type="ARBA" id="ARBA00022618"/>
    </source>
</evidence>
<evidence type="ECO:0000256" key="6">
    <source>
        <dbReference type="ARBA" id="ARBA00023125"/>
    </source>
</evidence>
<dbReference type="InterPro" id="IPR011010">
    <property type="entry name" value="DNA_brk_join_enz"/>
</dbReference>
<dbReference type="GO" id="GO:0009037">
    <property type="term" value="F:tyrosine-based site-specific recombinase activity"/>
    <property type="evidence" value="ECO:0007669"/>
    <property type="project" value="UniProtKB-UniRule"/>
</dbReference>
<feature type="active site" evidence="9">
    <location>
        <position position="240"/>
    </location>
</feature>
<dbReference type="PROSITE" id="PS51900">
    <property type="entry name" value="CB"/>
    <property type="match status" value="1"/>
</dbReference>
<keyword evidence="7 9" id="KW-0233">DNA recombination</keyword>
<dbReference type="NCBIfam" id="NF001399">
    <property type="entry name" value="PRK00283.1"/>
    <property type="match status" value="1"/>
</dbReference>
<accession>A0A5D0MMD2</accession>
<gene>
    <name evidence="9" type="primary">xerC</name>
    <name evidence="12" type="ORF">FXF49_10590</name>
</gene>
<comment type="function">
    <text evidence="9">Site-specific tyrosine recombinase, which acts by catalyzing the cutting and rejoining of the recombining DNA molecules. The XerC-XerD complex is essential to convert dimers of the bacterial chromosome into monomers to permit their segregation at cell division. It also contributes to the segregational stability of plasmids.</text>
</comment>
<dbReference type="GO" id="GO:0007059">
    <property type="term" value="P:chromosome segregation"/>
    <property type="evidence" value="ECO:0007669"/>
    <property type="project" value="UniProtKB-UniRule"/>
</dbReference>
<comment type="subunit">
    <text evidence="9">Forms a cyclic heterotetrameric complex composed of two molecules of XerC and two molecules of XerD.</text>
</comment>
<dbReference type="PANTHER" id="PTHR30349">
    <property type="entry name" value="PHAGE INTEGRASE-RELATED"/>
    <property type="match status" value="1"/>
</dbReference>
<comment type="similarity">
    <text evidence="9">Belongs to the 'phage' integrase family. XerC subfamily.</text>
</comment>
<dbReference type="Gene3D" id="1.10.150.130">
    <property type="match status" value="1"/>
</dbReference>
<dbReference type="Pfam" id="PF02899">
    <property type="entry name" value="Phage_int_SAM_1"/>
    <property type="match status" value="1"/>
</dbReference>
<comment type="caution">
    <text evidence="12">The sequence shown here is derived from an EMBL/GenBank/DDBJ whole genome shotgun (WGS) entry which is preliminary data.</text>
</comment>
<dbReference type="NCBIfam" id="NF040815">
    <property type="entry name" value="recomb_XerA_Arch"/>
    <property type="match status" value="1"/>
</dbReference>
<keyword evidence="5 9" id="KW-0229">DNA integration</keyword>
<dbReference type="InterPro" id="IPR044068">
    <property type="entry name" value="CB"/>
</dbReference>
<keyword evidence="3 9" id="KW-0132">Cell division</keyword>
<protein>
    <recommendedName>
        <fullName evidence="9">Tyrosine recombinase XerC</fullName>
    </recommendedName>
</protein>
<keyword evidence="2 9" id="KW-0963">Cytoplasm</keyword>
<feature type="active site" evidence="9">
    <location>
        <position position="243"/>
    </location>
</feature>
<dbReference type="CDD" id="cd00798">
    <property type="entry name" value="INT_XerDC_C"/>
    <property type="match status" value="1"/>
</dbReference>
<feature type="domain" description="Tyr recombinase" evidence="10">
    <location>
        <begin position="105"/>
        <end position="288"/>
    </location>
</feature>
<evidence type="ECO:0000259" key="11">
    <source>
        <dbReference type="PROSITE" id="PS51900"/>
    </source>
</evidence>
<keyword evidence="8 9" id="KW-0131">Cell cycle</keyword>
<dbReference type="InterPro" id="IPR050090">
    <property type="entry name" value="Tyrosine_recombinase_XerCD"/>
</dbReference>
<feature type="active site" evidence="9">
    <location>
        <position position="266"/>
    </location>
</feature>
<evidence type="ECO:0000256" key="9">
    <source>
        <dbReference type="HAMAP-Rule" id="MF_01808"/>
    </source>
</evidence>
<feature type="domain" description="Core-binding (CB)" evidence="11">
    <location>
        <begin position="2"/>
        <end position="84"/>
    </location>
</feature>
<keyword evidence="6 9" id="KW-0238">DNA-binding</keyword>
<comment type="subcellular location">
    <subcellularLocation>
        <location evidence="1 9">Cytoplasm</location>
    </subcellularLocation>
</comment>
<dbReference type="AlphaFoldDB" id="A0A5D0MMD2"/>
<dbReference type="HAMAP" id="MF_01808">
    <property type="entry name" value="Recomb_XerC_XerD"/>
    <property type="match status" value="1"/>
</dbReference>
<dbReference type="GO" id="GO:0003677">
    <property type="term" value="F:DNA binding"/>
    <property type="evidence" value="ECO:0007669"/>
    <property type="project" value="UniProtKB-UniRule"/>
</dbReference>
<dbReference type="SUPFAM" id="SSF56349">
    <property type="entry name" value="DNA breaking-rejoining enzymes"/>
    <property type="match status" value="1"/>
</dbReference>
<dbReference type="InterPro" id="IPR004107">
    <property type="entry name" value="Integrase_SAM-like_N"/>
</dbReference>
<feature type="active site" evidence="9">
    <location>
        <position position="169"/>
    </location>
</feature>
<dbReference type="PROSITE" id="PS51898">
    <property type="entry name" value="TYR_RECOMBINASE"/>
    <property type="match status" value="1"/>
</dbReference>
<dbReference type="GO" id="GO:0006313">
    <property type="term" value="P:DNA transposition"/>
    <property type="evidence" value="ECO:0007669"/>
    <property type="project" value="UniProtKB-UniRule"/>
</dbReference>